<feature type="chain" id="PRO_5046979487" evidence="2">
    <location>
        <begin position="22"/>
        <end position="227"/>
    </location>
</feature>
<gene>
    <name evidence="4" type="ORF">OCV47_11635</name>
</gene>
<organism evidence="4 5">
    <name type="scientific">Muricoprocola aceti</name>
    <dbReference type="NCBI Taxonomy" id="2981772"/>
    <lineage>
        <taxon>Bacteria</taxon>
        <taxon>Bacillati</taxon>
        <taxon>Bacillota</taxon>
        <taxon>Clostridia</taxon>
        <taxon>Lachnospirales</taxon>
        <taxon>Lachnospiraceae</taxon>
        <taxon>Muricoprocola</taxon>
    </lineage>
</organism>
<proteinExistence type="predicted"/>
<dbReference type="Proteomes" id="UP001652338">
    <property type="component" value="Unassembled WGS sequence"/>
</dbReference>
<comment type="caution">
    <text evidence="4">The sequence shown here is derived from an EMBL/GenBank/DDBJ whole genome shotgun (WGS) entry which is preliminary data.</text>
</comment>
<dbReference type="EMBL" id="JAOQKE010000016">
    <property type="protein sequence ID" value="MCU6725986.1"/>
    <property type="molecule type" value="Genomic_DNA"/>
</dbReference>
<evidence type="ECO:0000313" key="4">
    <source>
        <dbReference type="EMBL" id="MCU6725986.1"/>
    </source>
</evidence>
<evidence type="ECO:0000256" key="2">
    <source>
        <dbReference type="SAM" id="SignalP"/>
    </source>
</evidence>
<evidence type="ECO:0000256" key="1">
    <source>
        <dbReference type="SAM" id="MobiDB-lite"/>
    </source>
</evidence>
<dbReference type="Pfam" id="PF12682">
    <property type="entry name" value="Flavodoxin_4"/>
    <property type="match status" value="1"/>
</dbReference>
<dbReference type="PROSITE" id="PS51257">
    <property type="entry name" value="PROKAR_LIPOPROTEIN"/>
    <property type="match status" value="1"/>
</dbReference>
<feature type="signal peptide" evidence="2">
    <location>
        <begin position="1"/>
        <end position="21"/>
    </location>
</feature>
<dbReference type="SUPFAM" id="SSF52218">
    <property type="entry name" value="Flavoproteins"/>
    <property type="match status" value="1"/>
</dbReference>
<dbReference type="PANTHER" id="PTHR39201">
    <property type="entry name" value="EXPORTED PROTEIN-RELATED"/>
    <property type="match status" value="1"/>
</dbReference>
<protein>
    <submittedName>
        <fullName evidence="4">Flavodoxin</fullName>
    </submittedName>
</protein>
<evidence type="ECO:0000313" key="5">
    <source>
        <dbReference type="Proteomes" id="UP001652338"/>
    </source>
</evidence>
<keyword evidence="2" id="KW-0732">Signal</keyword>
<dbReference type="PANTHER" id="PTHR39201:SF1">
    <property type="entry name" value="FLAVODOXIN-LIKE DOMAIN-CONTAINING PROTEIN"/>
    <property type="match status" value="1"/>
</dbReference>
<dbReference type="RefSeq" id="WP_262655233.1">
    <property type="nucleotide sequence ID" value="NZ_JAOQKE010000016.1"/>
</dbReference>
<feature type="domain" description="Flavodoxin-like" evidence="3">
    <location>
        <begin position="73"/>
        <end position="223"/>
    </location>
</feature>
<dbReference type="InterPro" id="IPR029039">
    <property type="entry name" value="Flavoprotein-like_sf"/>
</dbReference>
<evidence type="ECO:0000259" key="3">
    <source>
        <dbReference type="Pfam" id="PF12682"/>
    </source>
</evidence>
<name>A0ABT2SND8_9FIRM</name>
<sequence>MKKLWAVLLCFVLLFAMTACGNSAPAASSENESTEAIRESTSEATEDSESTEEINGTNESDEVVLEEVFEVKTAVVCFSGTGNTMAVAETIADVTGGDLFEIIPAEKYADEDLNYNDDNCRANKEQDDPDARPAIENNLSAVEEYDTIYLGHPIWWGTNPRIIQTFLDTYDLTDATIYTFCTSGGSGIEKSISDLQTLYPDLHIVTGKRFNNASEEDVTEWISSLSE</sequence>
<accession>A0ABT2SND8</accession>
<dbReference type="Gene3D" id="3.40.50.360">
    <property type="match status" value="1"/>
</dbReference>
<dbReference type="InterPro" id="IPR008254">
    <property type="entry name" value="Flavodoxin/NO_synth"/>
</dbReference>
<keyword evidence="5" id="KW-1185">Reference proteome</keyword>
<feature type="region of interest" description="Disordered" evidence="1">
    <location>
        <begin position="23"/>
        <end position="61"/>
    </location>
</feature>
<reference evidence="4 5" key="1">
    <citation type="journal article" date="2021" name="ISME Commun">
        <title>Automated analysis of genomic sequences facilitates high-throughput and comprehensive description of bacteria.</title>
        <authorList>
            <person name="Hitch T.C.A."/>
        </authorList>
    </citation>
    <scope>NUCLEOTIDE SEQUENCE [LARGE SCALE GENOMIC DNA]</scope>
    <source>
        <strain evidence="4 5">Sanger_29</strain>
    </source>
</reference>